<dbReference type="Proteomes" id="UP000198424">
    <property type="component" value="Unassembled WGS sequence"/>
</dbReference>
<reference evidence="1 3" key="1">
    <citation type="submission" date="2014-07" db="EMBL/GenBank/DDBJ databases">
        <title>Genome of Flavobacterium hydatis DSM 2063.</title>
        <authorList>
            <person name="Pipes S.E."/>
            <person name="Stropko S.J."/>
            <person name="Newman J.D."/>
        </authorList>
    </citation>
    <scope>NUCLEOTIDE SEQUENCE [LARGE SCALE GENOMIC DNA]</scope>
    <source>
        <strain evidence="1 3">DSM 2063</strain>
    </source>
</reference>
<evidence type="ECO:0000313" key="2">
    <source>
        <dbReference type="EMBL" id="OXA96391.1"/>
    </source>
</evidence>
<evidence type="ECO:0000313" key="4">
    <source>
        <dbReference type="Proteomes" id="UP000198424"/>
    </source>
</evidence>
<organism evidence="1 3">
    <name type="scientific">Flavobacterium hydatis</name>
    <name type="common">Cytophaga aquatilis</name>
    <dbReference type="NCBI Taxonomy" id="991"/>
    <lineage>
        <taxon>Bacteria</taxon>
        <taxon>Pseudomonadati</taxon>
        <taxon>Bacteroidota</taxon>
        <taxon>Flavobacteriia</taxon>
        <taxon>Flavobacteriales</taxon>
        <taxon>Flavobacteriaceae</taxon>
        <taxon>Flavobacterium</taxon>
    </lineage>
</organism>
<evidence type="ECO:0008006" key="5">
    <source>
        <dbReference type="Google" id="ProtNLM"/>
    </source>
</evidence>
<dbReference type="RefSeq" id="WP_035618539.1">
    <property type="nucleotide sequence ID" value="NZ_JBEWQG010000008.1"/>
</dbReference>
<comment type="caution">
    <text evidence="1">The sequence shown here is derived from an EMBL/GenBank/DDBJ whole genome shotgun (WGS) entry which is preliminary data.</text>
</comment>
<dbReference type="InterPro" id="IPR025535">
    <property type="entry name" value="DUF4421"/>
</dbReference>
<keyword evidence="4" id="KW-1185">Reference proteome</keyword>
<proteinExistence type="predicted"/>
<protein>
    <recommendedName>
        <fullName evidence="5">DUF4421 domain-containing protein</fullName>
    </recommendedName>
</protein>
<gene>
    <name evidence="2" type="ORF">B0A62_03755</name>
    <name evidence="1" type="ORF">IW20_03065</name>
</gene>
<dbReference type="PROSITE" id="PS51257">
    <property type="entry name" value="PROKAR_LIPOPROTEIN"/>
    <property type="match status" value="1"/>
</dbReference>
<dbReference type="OrthoDB" id="669053at2"/>
<dbReference type="eggNOG" id="COG5571">
    <property type="taxonomic scope" value="Bacteria"/>
</dbReference>
<evidence type="ECO:0000313" key="3">
    <source>
        <dbReference type="Proteomes" id="UP000028712"/>
    </source>
</evidence>
<dbReference type="Pfam" id="PF14391">
    <property type="entry name" value="DUF4421"/>
    <property type="match status" value="1"/>
</dbReference>
<dbReference type="EMBL" id="JPRM01000003">
    <property type="protein sequence ID" value="KFF19477.1"/>
    <property type="molecule type" value="Genomic_DNA"/>
</dbReference>
<evidence type="ECO:0000313" key="1">
    <source>
        <dbReference type="EMBL" id="KFF19477.1"/>
    </source>
</evidence>
<name>A0A086AS13_FLAHY</name>
<dbReference type="AlphaFoldDB" id="A0A086AS13"/>
<dbReference type="STRING" id="991.IW20_03065"/>
<dbReference type="EMBL" id="MUGY01000004">
    <property type="protein sequence ID" value="OXA96391.1"/>
    <property type="molecule type" value="Genomic_DNA"/>
</dbReference>
<accession>A0A086AS13</accession>
<reference evidence="2 4" key="2">
    <citation type="submission" date="2016-11" db="EMBL/GenBank/DDBJ databases">
        <title>Whole genomes of Flavobacteriaceae.</title>
        <authorList>
            <person name="Stine C."/>
            <person name="Li C."/>
            <person name="Tadesse D."/>
        </authorList>
    </citation>
    <scope>NUCLEOTIDE SEQUENCE [LARGE SCALE GENOMIC DNA]</scope>
    <source>
        <strain evidence="2 4">ATCC 29551</strain>
    </source>
</reference>
<sequence>MDLKLIYIVFFAGVFGCFAQKDSLQNSYFKSYDGKVTASTYYLNTSNSFQIVYPIPGGEKATLDLIPNRKEQLGASLSFKFVDLSFGFSPKFLNANKDNTDSKLLNFNARLYHKQWMQSFTYFYQKGFYVSQDGINAAFPGFRSLKLGGATSYIFNKKFSYKAIAGQNEWQTKSAGSFIANFSAYYTNIKYESDEDKINGDIYLFSLTPSYYYNLVLGKHVLVSAGLSMGAGINITDGETRVLYEVDTSLKMGYNSDSFFVFMNVNNVNFIQDETNTIGLNDNISTFKITAGYRFNAPKKVTEIYDKINKKTGL</sequence>
<dbReference type="Proteomes" id="UP000028712">
    <property type="component" value="Unassembled WGS sequence"/>
</dbReference>